<dbReference type="InterPro" id="IPR010559">
    <property type="entry name" value="Sig_transdc_His_kin_internal"/>
</dbReference>
<name>A0ABP8FAP1_9BACT</name>
<keyword evidence="1" id="KW-1133">Transmembrane helix</keyword>
<feature type="transmembrane region" description="Helical" evidence="1">
    <location>
        <begin position="45"/>
        <end position="64"/>
    </location>
</feature>
<feature type="transmembrane region" description="Helical" evidence="1">
    <location>
        <begin position="122"/>
        <end position="143"/>
    </location>
</feature>
<gene>
    <name evidence="3" type="ORF">GCM10023183_07590</name>
</gene>
<dbReference type="EMBL" id="BAABGX010000001">
    <property type="protein sequence ID" value="GAA4298913.1"/>
    <property type="molecule type" value="Genomic_DNA"/>
</dbReference>
<keyword evidence="1" id="KW-0812">Transmembrane</keyword>
<dbReference type="Proteomes" id="UP001501844">
    <property type="component" value="Unassembled WGS sequence"/>
</dbReference>
<dbReference type="Gene3D" id="3.30.565.10">
    <property type="entry name" value="Histidine kinase-like ATPase, C-terminal domain"/>
    <property type="match status" value="1"/>
</dbReference>
<feature type="domain" description="Signal transduction histidine kinase internal region" evidence="2">
    <location>
        <begin position="163"/>
        <end position="239"/>
    </location>
</feature>
<proteinExistence type="predicted"/>
<evidence type="ECO:0000313" key="3">
    <source>
        <dbReference type="EMBL" id="GAA4298913.1"/>
    </source>
</evidence>
<reference evidence="4" key="1">
    <citation type="journal article" date="2019" name="Int. J. Syst. Evol. Microbiol.">
        <title>The Global Catalogue of Microorganisms (GCM) 10K type strain sequencing project: providing services to taxonomists for standard genome sequencing and annotation.</title>
        <authorList>
            <consortium name="The Broad Institute Genomics Platform"/>
            <consortium name="The Broad Institute Genome Sequencing Center for Infectious Disease"/>
            <person name="Wu L."/>
            <person name="Ma J."/>
        </authorList>
    </citation>
    <scope>NUCLEOTIDE SEQUENCE [LARGE SCALE GENOMIC DNA]</scope>
    <source>
        <strain evidence="4">JCM 17917</strain>
    </source>
</reference>
<comment type="caution">
    <text evidence="3">The sequence shown here is derived from an EMBL/GenBank/DDBJ whole genome shotgun (WGS) entry which is preliminary data.</text>
</comment>
<dbReference type="InterPro" id="IPR036890">
    <property type="entry name" value="HATPase_C_sf"/>
</dbReference>
<feature type="transmembrane region" description="Helical" evidence="1">
    <location>
        <begin position="71"/>
        <end position="90"/>
    </location>
</feature>
<evidence type="ECO:0000256" key="1">
    <source>
        <dbReference type="SAM" id="Phobius"/>
    </source>
</evidence>
<dbReference type="PANTHER" id="PTHR34220:SF7">
    <property type="entry name" value="SENSOR HISTIDINE KINASE YPDA"/>
    <property type="match status" value="1"/>
</dbReference>
<keyword evidence="1" id="KW-0472">Membrane</keyword>
<keyword evidence="4" id="KW-1185">Reference proteome</keyword>
<dbReference type="InterPro" id="IPR050640">
    <property type="entry name" value="Bact_2-comp_sensor_kinase"/>
</dbReference>
<evidence type="ECO:0000259" key="2">
    <source>
        <dbReference type="Pfam" id="PF06580"/>
    </source>
</evidence>
<sequence length="347" mass="40074">MKKRLPLLLHILLWVALIAFNFFFSNTYESKTPWQWVVLDKTQTFLFHIALFYFNWFILLPKLLAKDKVVLYALAVIFTLAVFGLVRAPIEIFELKQLATIDEDLAKQLAKFPDRLSYLSTMFQLSIMGLMTVFLSSALKVTGDYLKNERLRKELEHQQTATELELLKAQVNPHFLFNTLNNIYSLAYQQAPNTPDAIMKLSLLLRYQLYETDMPLVLLEKEMEHLQNLLDLHRLRLTDPRLLSLEIHGETGHFQLPPMLLMPLVENMFKHGLASGPMKLWLEVNNNTLTFTASNLLKPNSPSESYGGLGLQNLRRRLAILYPGHHSLETQVVGQEFRATLSLYNNA</sequence>
<keyword evidence="3" id="KW-0418">Kinase</keyword>
<feature type="transmembrane region" description="Helical" evidence="1">
    <location>
        <begin position="7"/>
        <end position="25"/>
    </location>
</feature>
<dbReference type="RefSeq" id="WP_345162503.1">
    <property type="nucleotide sequence ID" value="NZ_BAABGX010000001.1"/>
</dbReference>
<dbReference type="GO" id="GO:0016301">
    <property type="term" value="F:kinase activity"/>
    <property type="evidence" value="ECO:0007669"/>
    <property type="project" value="UniProtKB-KW"/>
</dbReference>
<keyword evidence="3" id="KW-0808">Transferase</keyword>
<evidence type="ECO:0000313" key="4">
    <source>
        <dbReference type="Proteomes" id="UP001501844"/>
    </source>
</evidence>
<organism evidence="3 4">
    <name type="scientific">Nibribacter koreensis</name>
    <dbReference type="NCBI Taxonomy" id="1084519"/>
    <lineage>
        <taxon>Bacteria</taxon>
        <taxon>Pseudomonadati</taxon>
        <taxon>Bacteroidota</taxon>
        <taxon>Cytophagia</taxon>
        <taxon>Cytophagales</taxon>
        <taxon>Hymenobacteraceae</taxon>
        <taxon>Nibribacter</taxon>
    </lineage>
</organism>
<dbReference type="PANTHER" id="PTHR34220">
    <property type="entry name" value="SENSOR HISTIDINE KINASE YPDA"/>
    <property type="match status" value="1"/>
</dbReference>
<protein>
    <submittedName>
        <fullName evidence="3">Histidine kinase</fullName>
    </submittedName>
</protein>
<accession>A0ABP8FAP1</accession>
<dbReference type="Pfam" id="PF06580">
    <property type="entry name" value="His_kinase"/>
    <property type="match status" value="1"/>
</dbReference>